<sequence>MGVLLVGTEMSEAYASAMVTVIPVILLVAAIETSRFSSVIDEVRLQRANKVLEEAREGRVLSPDLPKAVVRWHLASYCIFGLLWISHLWAEMNLIFWLSYTEKDPDPALAVYVKWTAITGFWLVMFGAAAQRQVAAWSQREEREALLDEAQALMRRKRSRLR</sequence>
<dbReference type="Proteomes" id="UP000031774">
    <property type="component" value="Plasmid pSVL1"/>
</dbReference>
<feature type="transmembrane region" description="Helical" evidence="1">
    <location>
        <begin position="109"/>
        <end position="130"/>
    </location>
</feature>
<accession>A0A0B5IIY1</accession>
<keyword evidence="2" id="KW-0614">Plasmid</keyword>
<dbReference type="EMBL" id="CP010408">
    <property type="protein sequence ID" value="AJF70427.1"/>
    <property type="molecule type" value="Genomic_DNA"/>
</dbReference>
<keyword evidence="1" id="KW-1133">Transmembrane helix</keyword>
<feature type="transmembrane region" description="Helical" evidence="1">
    <location>
        <begin position="69"/>
        <end position="89"/>
    </location>
</feature>
<geneLocation type="plasmid" evidence="2 3">
    <name>pSVL1</name>
</geneLocation>
<keyword evidence="3" id="KW-1185">Reference proteome</keyword>
<name>A0A0B5IIY1_9ACTN</name>
<proteinExistence type="predicted"/>
<keyword evidence="1" id="KW-0812">Transmembrane</keyword>
<keyword evidence="1" id="KW-0472">Membrane</keyword>
<organism evidence="2 3">
    <name type="scientific">Streptomyces vietnamensis</name>
    <dbReference type="NCBI Taxonomy" id="362257"/>
    <lineage>
        <taxon>Bacteria</taxon>
        <taxon>Bacillati</taxon>
        <taxon>Actinomycetota</taxon>
        <taxon>Actinomycetes</taxon>
        <taxon>Kitasatosporales</taxon>
        <taxon>Streptomycetaceae</taxon>
        <taxon>Streptomyces</taxon>
    </lineage>
</organism>
<evidence type="ECO:0000313" key="3">
    <source>
        <dbReference type="Proteomes" id="UP000031774"/>
    </source>
</evidence>
<dbReference type="HOGENOM" id="CLU_1634506_0_0_11"/>
<feature type="transmembrane region" description="Helical" evidence="1">
    <location>
        <begin position="13"/>
        <end position="31"/>
    </location>
</feature>
<dbReference type="KEGG" id="svt:SVTN_40320"/>
<dbReference type="AlphaFoldDB" id="A0A0B5IIY1"/>
<evidence type="ECO:0000256" key="1">
    <source>
        <dbReference type="SAM" id="Phobius"/>
    </source>
</evidence>
<protein>
    <submittedName>
        <fullName evidence="2">Uncharacterized protein</fullName>
    </submittedName>
</protein>
<gene>
    <name evidence="2" type="ORF">SVTN_40320</name>
</gene>
<reference evidence="2 3" key="1">
    <citation type="submission" date="2014-12" db="EMBL/GenBank/DDBJ databases">
        <title>Complete genome sequence of Streptomyces vietnamensis strain GIMV4.0001, a genetic manipulable producer of the benzoisochromanequinone antibiotic granaticin.</title>
        <authorList>
            <person name="Deng M.R."/>
            <person name="Guo J."/>
            <person name="Ma L.Y."/>
            <person name="Feng G.D."/>
            <person name="Mo C.Y."/>
            <person name="Zhu H.H."/>
        </authorList>
    </citation>
    <scope>NUCLEOTIDE SEQUENCE [LARGE SCALE GENOMIC DNA]</scope>
    <source>
        <strain evidence="3">GIMV4.0001</strain>
        <plasmid evidence="2 3">pSVL1</plasmid>
    </source>
</reference>
<evidence type="ECO:0000313" key="2">
    <source>
        <dbReference type="EMBL" id="AJF70427.1"/>
    </source>
</evidence>